<dbReference type="OrthoDB" id="16510at2759"/>
<sequence>MPSEREFQIHPIVQESVVHNSKALSNLQSLTASLFGISVGILGLESYSGFLVYFVFSFITTLLFYVLKVAPESLSEGRPPLDPTRFYRGVFEFWLSGAFSGISGFILTWTLFYGLVRV</sequence>
<dbReference type="EMBL" id="JAANBB010000739">
    <property type="protein sequence ID" value="KAF7535000.1"/>
    <property type="molecule type" value="Genomic_DNA"/>
</dbReference>
<comment type="caution">
    <text evidence="9">The sequence shown here is derived from an EMBL/GenBank/DDBJ whole genome shotgun (WGS) entry which is preliminary data.</text>
</comment>
<dbReference type="GO" id="GO:0034975">
    <property type="term" value="P:protein folding in endoplasmic reticulum"/>
    <property type="evidence" value="ECO:0007669"/>
    <property type="project" value="TreeGrafter"/>
</dbReference>
<comment type="subcellular location">
    <subcellularLocation>
        <location evidence="1">Endoplasmic reticulum membrane</location>
        <topology evidence="1">Multi-pass membrane protein</topology>
    </subcellularLocation>
</comment>
<keyword evidence="4 8" id="KW-0812">Transmembrane</keyword>
<dbReference type="InterPro" id="IPR029008">
    <property type="entry name" value="EMC6-like"/>
</dbReference>
<evidence type="ECO:0000313" key="9">
    <source>
        <dbReference type="EMBL" id="KAF7535000.1"/>
    </source>
</evidence>
<feature type="transmembrane region" description="Helical" evidence="8">
    <location>
        <begin position="91"/>
        <end position="116"/>
    </location>
</feature>
<dbReference type="GO" id="GO:0000045">
    <property type="term" value="P:autophagosome assembly"/>
    <property type="evidence" value="ECO:0007669"/>
    <property type="project" value="TreeGrafter"/>
</dbReference>
<evidence type="ECO:0000256" key="8">
    <source>
        <dbReference type="SAM" id="Phobius"/>
    </source>
</evidence>
<dbReference type="AlphaFoldDB" id="A0A9P5GSJ5"/>
<dbReference type="GO" id="GO:0072546">
    <property type="term" value="C:EMC complex"/>
    <property type="evidence" value="ECO:0007669"/>
    <property type="project" value="InterPro"/>
</dbReference>
<keyword evidence="10" id="KW-1185">Reference proteome</keyword>
<comment type="similarity">
    <text evidence="2">Belongs to the EMC6 family.</text>
</comment>
<evidence type="ECO:0000256" key="7">
    <source>
        <dbReference type="ARBA" id="ARBA00023136"/>
    </source>
</evidence>
<protein>
    <recommendedName>
        <fullName evidence="3">ER membrane protein complex subunit 6</fullName>
    </recommendedName>
</protein>
<gene>
    <name evidence="9" type="ORF">G7Z17_g13279</name>
</gene>
<dbReference type="InterPro" id="IPR008504">
    <property type="entry name" value="Emc6"/>
</dbReference>
<evidence type="ECO:0000256" key="2">
    <source>
        <dbReference type="ARBA" id="ARBA00009436"/>
    </source>
</evidence>
<dbReference type="PANTHER" id="PTHR20994:SF0">
    <property type="entry name" value="ER MEMBRANE PROTEIN COMPLEX SUBUNIT 6"/>
    <property type="match status" value="1"/>
</dbReference>
<dbReference type="Pfam" id="PF07019">
    <property type="entry name" value="EMC6"/>
    <property type="match status" value="1"/>
</dbReference>
<evidence type="ECO:0000256" key="3">
    <source>
        <dbReference type="ARBA" id="ARBA00020827"/>
    </source>
</evidence>
<evidence type="ECO:0000313" key="10">
    <source>
        <dbReference type="Proteomes" id="UP000722485"/>
    </source>
</evidence>
<name>A0A9P5GSJ5_9HYPO</name>
<dbReference type="Proteomes" id="UP000722485">
    <property type="component" value="Unassembled WGS sequence"/>
</dbReference>
<evidence type="ECO:0000256" key="1">
    <source>
        <dbReference type="ARBA" id="ARBA00004477"/>
    </source>
</evidence>
<reference evidence="9" key="1">
    <citation type="submission" date="2020-03" db="EMBL/GenBank/DDBJ databases">
        <title>Draft Genome Sequence of Cylindrodendrum hubeiense.</title>
        <authorList>
            <person name="Buettner E."/>
            <person name="Kellner H."/>
        </authorList>
    </citation>
    <scope>NUCLEOTIDE SEQUENCE</scope>
    <source>
        <strain evidence="9">IHI 201604</strain>
    </source>
</reference>
<evidence type="ECO:0000256" key="6">
    <source>
        <dbReference type="ARBA" id="ARBA00022989"/>
    </source>
</evidence>
<organism evidence="9 10">
    <name type="scientific">Cylindrodendrum hubeiense</name>
    <dbReference type="NCBI Taxonomy" id="595255"/>
    <lineage>
        <taxon>Eukaryota</taxon>
        <taxon>Fungi</taxon>
        <taxon>Dikarya</taxon>
        <taxon>Ascomycota</taxon>
        <taxon>Pezizomycotina</taxon>
        <taxon>Sordariomycetes</taxon>
        <taxon>Hypocreomycetidae</taxon>
        <taxon>Hypocreales</taxon>
        <taxon>Nectriaceae</taxon>
        <taxon>Cylindrodendrum</taxon>
    </lineage>
</organism>
<proteinExistence type="inferred from homology"/>
<dbReference type="PANTHER" id="PTHR20994">
    <property type="entry name" value="ER MEMBRANE PROTEIN COMPLEX SUBUNIT 6"/>
    <property type="match status" value="1"/>
</dbReference>
<accession>A0A9P5GSJ5</accession>
<keyword evidence="7 8" id="KW-0472">Membrane</keyword>
<keyword evidence="6 8" id="KW-1133">Transmembrane helix</keyword>
<evidence type="ECO:0000256" key="4">
    <source>
        <dbReference type="ARBA" id="ARBA00022692"/>
    </source>
</evidence>
<keyword evidence="5" id="KW-0256">Endoplasmic reticulum</keyword>
<evidence type="ECO:0000256" key="5">
    <source>
        <dbReference type="ARBA" id="ARBA00022824"/>
    </source>
</evidence>